<reference evidence="2 3" key="1">
    <citation type="journal article" date="2013" name="Nature">
        <title>Insights into bilaterian evolution from three spiralian genomes.</title>
        <authorList>
            <person name="Simakov O."/>
            <person name="Marletaz F."/>
            <person name="Cho S.J."/>
            <person name="Edsinger-Gonzales E."/>
            <person name="Havlak P."/>
            <person name="Hellsten U."/>
            <person name="Kuo D.H."/>
            <person name="Larsson T."/>
            <person name="Lv J."/>
            <person name="Arendt D."/>
            <person name="Savage R."/>
            <person name="Osoegawa K."/>
            <person name="de Jong P."/>
            <person name="Grimwood J."/>
            <person name="Chapman J.A."/>
            <person name="Shapiro H."/>
            <person name="Aerts A."/>
            <person name="Otillar R.P."/>
            <person name="Terry A.Y."/>
            <person name="Boore J.L."/>
            <person name="Grigoriev I.V."/>
            <person name="Lindberg D.R."/>
            <person name="Seaver E.C."/>
            <person name="Weisblat D.A."/>
            <person name="Putnam N.H."/>
            <person name="Rokhsar D.S."/>
        </authorList>
    </citation>
    <scope>NUCLEOTIDE SEQUENCE [LARGE SCALE GENOMIC DNA]</scope>
</reference>
<accession>V4AUN8</accession>
<dbReference type="STRING" id="225164.V4AUN8"/>
<dbReference type="HOGENOM" id="CLU_010412_0_0_1"/>
<dbReference type="KEGG" id="lgi:LOTGIDRAFT_140099"/>
<dbReference type="EMBL" id="KB200576">
    <property type="protein sequence ID" value="ESP01038.1"/>
    <property type="molecule type" value="Genomic_DNA"/>
</dbReference>
<dbReference type="InterPro" id="IPR050158">
    <property type="entry name" value="Ubiquitin_ubiquitin-like"/>
</dbReference>
<dbReference type="Pfam" id="PF00240">
    <property type="entry name" value="ubiquitin"/>
    <property type="match status" value="3"/>
</dbReference>
<feature type="domain" description="Ubiquitin-like" evidence="1">
    <location>
        <begin position="2"/>
        <end position="78"/>
    </location>
</feature>
<name>V4AUN8_LOTGI</name>
<evidence type="ECO:0000313" key="3">
    <source>
        <dbReference type="Proteomes" id="UP000030746"/>
    </source>
</evidence>
<dbReference type="InterPro" id="IPR019956">
    <property type="entry name" value="Ubiquitin_dom"/>
</dbReference>
<dbReference type="CTD" id="20234274"/>
<dbReference type="PROSITE" id="PS50053">
    <property type="entry name" value="UBIQUITIN_2"/>
    <property type="match status" value="3"/>
</dbReference>
<proteinExistence type="predicted"/>
<dbReference type="OrthoDB" id="3519228at2759"/>
<dbReference type="PANTHER" id="PTHR10666">
    <property type="entry name" value="UBIQUITIN"/>
    <property type="match status" value="1"/>
</dbReference>
<dbReference type="SUPFAM" id="SSF54236">
    <property type="entry name" value="Ubiquitin-like"/>
    <property type="match status" value="3"/>
</dbReference>
<dbReference type="PRINTS" id="PR00348">
    <property type="entry name" value="UBIQUITIN"/>
</dbReference>
<keyword evidence="3" id="KW-1185">Reference proteome</keyword>
<organism evidence="2 3">
    <name type="scientific">Lottia gigantea</name>
    <name type="common">Giant owl limpet</name>
    <dbReference type="NCBI Taxonomy" id="225164"/>
    <lineage>
        <taxon>Eukaryota</taxon>
        <taxon>Metazoa</taxon>
        <taxon>Spiralia</taxon>
        <taxon>Lophotrochozoa</taxon>
        <taxon>Mollusca</taxon>
        <taxon>Gastropoda</taxon>
        <taxon>Patellogastropoda</taxon>
        <taxon>Lottioidea</taxon>
        <taxon>Lottiidae</taxon>
        <taxon>Lottia</taxon>
    </lineage>
</organism>
<protein>
    <recommendedName>
        <fullName evidence="1">Ubiquitin-like domain-containing protein</fullName>
    </recommendedName>
</protein>
<feature type="domain" description="Ubiquitin-like" evidence="1">
    <location>
        <begin position="162"/>
        <end position="238"/>
    </location>
</feature>
<dbReference type="InterPro" id="IPR000626">
    <property type="entry name" value="Ubiquitin-like_dom"/>
</dbReference>
<feature type="domain" description="Ubiquitin-like" evidence="1">
    <location>
        <begin position="81"/>
        <end position="150"/>
    </location>
</feature>
<evidence type="ECO:0000259" key="1">
    <source>
        <dbReference type="PROSITE" id="PS50053"/>
    </source>
</evidence>
<dbReference type="CDD" id="cd17039">
    <property type="entry name" value="Ubl_ubiquitin_like"/>
    <property type="match status" value="3"/>
</dbReference>
<dbReference type="Gene3D" id="3.10.20.90">
    <property type="entry name" value="Phosphatidylinositol 3-kinase Catalytic Subunit, Chain A, domain 1"/>
    <property type="match status" value="3"/>
</dbReference>
<dbReference type="RefSeq" id="XP_009048303.1">
    <property type="nucleotide sequence ID" value="XM_009050055.1"/>
</dbReference>
<dbReference type="SMART" id="SM00213">
    <property type="entry name" value="UBQ"/>
    <property type="match status" value="3"/>
</dbReference>
<dbReference type="Proteomes" id="UP000030746">
    <property type="component" value="Unassembled WGS sequence"/>
</dbReference>
<dbReference type="GeneID" id="20234274"/>
<sequence>MITLNIDWVSTGQKFQVMCYLSSIIIHLKDLIQDKTDIPSSNQELKYQDMILSDPRHLTEYDIEHNSTIKLYQKNSSGRKIEVKVCYWSNSSFIINIDQKDTVGNLKNLIHLETNIAPINQILKYHGDTLSNHNTLYDYGISDNSTTSILNPLIRSRGGSAIDIRVKWISTGETFEVSCGPDDTVGHLKDLIQDETGIPPNNQKLKYHDETLSNHKKLSDYGIGHKSRVKLYQKTSSGFVRK</sequence>
<dbReference type="AlphaFoldDB" id="V4AUN8"/>
<dbReference type="InterPro" id="IPR029071">
    <property type="entry name" value="Ubiquitin-like_domsf"/>
</dbReference>
<gene>
    <name evidence="2" type="ORF">LOTGIDRAFT_140099</name>
</gene>
<evidence type="ECO:0000313" key="2">
    <source>
        <dbReference type="EMBL" id="ESP01038.1"/>
    </source>
</evidence>